<reference evidence="1" key="1">
    <citation type="submission" date="2016-03" db="EMBL/GenBank/DDBJ databases">
        <authorList>
            <person name="Ploux O."/>
        </authorList>
    </citation>
    <scope>NUCLEOTIDE SEQUENCE</scope>
    <source>
        <strain evidence="1">UC10</strain>
    </source>
</reference>
<organism evidence="1">
    <name type="scientific">uncultured Mycobacterium sp</name>
    <dbReference type="NCBI Taxonomy" id="171292"/>
    <lineage>
        <taxon>Bacteria</taxon>
        <taxon>Bacillati</taxon>
        <taxon>Actinomycetota</taxon>
        <taxon>Actinomycetes</taxon>
        <taxon>Mycobacteriales</taxon>
        <taxon>Mycobacteriaceae</taxon>
        <taxon>Mycobacterium</taxon>
        <taxon>environmental samples</taxon>
    </lineage>
</organism>
<gene>
    <name evidence="1" type="ORF">MHPYR_120106</name>
</gene>
<proteinExistence type="predicted"/>
<sequence length="84" mass="9466">MSENTRIKAGDMTQEHVGKFVSCHDPDSGYVYPAKVVRIERREDGDSPGVSIWLEHPTLPSGRRTRGGLAHVRFDQEFELVDPT</sequence>
<protein>
    <submittedName>
        <fullName evidence="1">Uncharacterized protein</fullName>
    </submittedName>
</protein>
<dbReference type="EMBL" id="FLQS01000004">
    <property type="protein sequence ID" value="SBS71922.1"/>
    <property type="molecule type" value="Genomic_DNA"/>
</dbReference>
<name>A0A1Y5NZQ3_9MYCO</name>
<dbReference type="AlphaFoldDB" id="A0A1Y5NZQ3"/>
<accession>A0A1Y5NZQ3</accession>
<evidence type="ECO:0000313" key="1">
    <source>
        <dbReference type="EMBL" id="SBS71922.1"/>
    </source>
</evidence>